<dbReference type="InParanoid" id="K0I973"/>
<organism evidence="1 2">
    <name type="scientific">Nitrososphaera gargensis (strain Ga9.2)</name>
    <dbReference type="NCBI Taxonomy" id="1237085"/>
    <lineage>
        <taxon>Archaea</taxon>
        <taxon>Nitrososphaerota</taxon>
        <taxon>Nitrososphaeria</taxon>
        <taxon>Nitrososphaerales</taxon>
        <taxon>Nitrososphaeraceae</taxon>
        <taxon>Nitrososphaera</taxon>
    </lineage>
</organism>
<proteinExistence type="predicted"/>
<dbReference type="RefSeq" id="WP_015018420.1">
    <property type="nucleotide sequence ID" value="NC_018719.1"/>
</dbReference>
<gene>
    <name evidence="1" type="ordered locus">Ngar_c09340</name>
</gene>
<protein>
    <recommendedName>
        <fullName evidence="3">Transposase</fullName>
    </recommendedName>
</protein>
<dbReference type="BioCyc" id="CNIT1237085:G1324-932-MONOMER"/>
<dbReference type="KEGG" id="nga:Ngar_c09340"/>
<accession>K0I973</accession>
<sequence length="70" mass="8387">MLHWIWVKKNIQAVLKRDDGRIVREAKLKKQADQILQFLKGTDAAVVMESGYNYQFLYDLLKERRTMMSR</sequence>
<dbReference type="Proteomes" id="UP000008037">
    <property type="component" value="Chromosome"/>
</dbReference>
<evidence type="ECO:0000313" key="2">
    <source>
        <dbReference type="Proteomes" id="UP000008037"/>
    </source>
</evidence>
<evidence type="ECO:0000313" key="1">
    <source>
        <dbReference type="EMBL" id="AFU57876.1"/>
    </source>
</evidence>
<evidence type="ECO:0008006" key="3">
    <source>
        <dbReference type="Google" id="ProtNLM"/>
    </source>
</evidence>
<name>K0I973_NITGG</name>
<dbReference type="EMBL" id="CP002408">
    <property type="protein sequence ID" value="AFU57876.1"/>
    <property type="molecule type" value="Genomic_DNA"/>
</dbReference>
<dbReference type="STRING" id="1237085.Ngar_c09340"/>
<dbReference type="AlphaFoldDB" id="K0I973"/>
<dbReference type="HOGENOM" id="CLU_2857202_0_0_2"/>
<reference evidence="1 2" key="1">
    <citation type="journal article" date="2012" name="Environ. Microbiol.">
        <title>The genome of the ammonia-oxidizing Candidatus Nitrososphaera gargensis: insights into metabolic versatility and environmental adaptations.</title>
        <authorList>
            <person name="Spang A."/>
            <person name="Poehlein A."/>
            <person name="Offre P."/>
            <person name="Zumbragel S."/>
            <person name="Haider S."/>
            <person name="Rychlik N."/>
            <person name="Nowka B."/>
            <person name="Schmeisser C."/>
            <person name="Lebedeva E.V."/>
            <person name="Rattei T."/>
            <person name="Bohm C."/>
            <person name="Schmid M."/>
            <person name="Galushko A."/>
            <person name="Hatzenpichler R."/>
            <person name="Weinmaier T."/>
            <person name="Daniel R."/>
            <person name="Schleper C."/>
            <person name="Spieck E."/>
            <person name="Streit W."/>
            <person name="Wagner M."/>
        </authorList>
    </citation>
    <scope>NUCLEOTIDE SEQUENCE [LARGE SCALE GENOMIC DNA]</scope>
    <source>
        <strain evidence="2">Ga9.2</strain>
    </source>
</reference>
<keyword evidence="2" id="KW-1185">Reference proteome</keyword>
<dbReference type="GeneID" id="13796245"/>